<reference evidence="1" key="1">
    <citation type="submission" date="2018-06" db="EMBL/GenBank/DDBJ databases">
        <authorList>
            <person name="Zhirakovskaya E."/>
        </authorList>
    </citation>
    <scope>NUCLEOTIDE SEQUENCE</scope>
</reference>
<evidence type="ECO:0000313" key="1">
    <source>
        <dbReference type="EMBL" id="VAX40214.1"/>
    </source>
</evidence>
<organism evidence="1">
    <name type="scientific">hydrothermal vent metagenome</name>
    <dbReference type="NCBI Taxonomy" id="652676"/>
    <lineage>
        <taxon>unclassified sequences</taxon>
        <taxon>metagenomes</taxon>
        <taxon>ecological metagenomes</taxon>
    </lineage>
</organism>
<name>A0A3B1DVJ5_9ZZZZ</name>
<dbReference type="EMBL" id="UOGK01000355">
    <property type="protein sequence ID" value="VAX40214.1"/>
    <property type="molecule type" value="Genomic_DNA"/>
</dbReference>
<sequence>EYRTTQWIKTLGTPRPRVCPRPQRPKNPLKHRRNLVGLPIKVIGGLARIELVRVRVRRYISVAIGRFIRRVGLVRIGRHAKSLANRHWVV</sequence>
<proteinExistence type="predicted"/>
<feature type="non-terminal residue" evidence="1">
    <location>
        <position position="1"/>
    </location>
</feature>
<protein>
    <submittedName>
        <fullName evidence="1">Uncharacterized protein</fullName>
    </submittedName>
</protein>
<accession>A0A3B1DVJ5</accession>
<dbReference type="AlphaFoldDB" id="A0A3B1DVJ5"/>
<gene>
    <name evidence="1" type="ORF">MNBD_PLANCTO03-682</name>
</gene>